<sequence length="333" mass="37447">MDDDYDRLAESLFSISLSLLSVPADFELDAAEKEAKDRLSRYMKRSPSDDTQRVLTSFIEYLPARGKLTVSKFITASQADDRLFELAEHFSTAIFIPMRAHGGKTPAVTPSPLDDAELEIDAEQQRLKTMCLKRDGYRCVITGFYDYEATKVFSAAQIGSQIIDTQLAHIIPYSVGKYDKNHGQIARTWATLYALFPDLRDKANFTADDINHPSNAMPLFGPLHTELGRLNLALEPTDKENTYVIRTYHGFRALMFRDLPLPNKNNERIVTFNKHDDYDLPSPVLLSTHATIAKILHASGKAESIDEILRDRSELRCLAPDGSTSNLALLLSF</sequence>
<dbReference type="RefSeq" id="XP_028485584.1">
    <property type="nucleotide sequence ID" value="XM_028626323.1"/>
</dbReference>
<protein>
    <recommendedName>
        <fullName evidence="1">HNH nuclease domain-containing protein</fullName>
    </recommendedName>
</protein>
<gene>
    <name evidence="2" type="ORF">C8Q69DRAFT_224105</name>
</gene>
<evidence type="ECO:0000313" key="3">
    <source>
        <dbReference type="Proteomes" id="UP000283841"/>
    </source>
</evidence>
<feature type="domain" description="HNH nuclease" evidence="1">
    <location>
        <begin position="139"/>
        <end position="233"/>
    </location>
</feature>
<accession>A0A443HVS7</accession>
<reference evidence="2 3" key="1">
    <citation type="journal article" date="2018" name="Front. Microbiol.">
        <title>Genomic and genetic insights into a cosmopolitan fungus, Paecilomyces variotii (Eurotiales).</title>
        <authorList>
            <person name="Urquhart A.S."/>
            <person name="Mondo S.J."/>
            <person name="Makela M.R."/>
            <person name="Hane J.K."/>
            <person name="Wiebenga A."/>
            <person name="He G."/>
            <person name="Mihaltcheva S."/>
            <person name="Pangilinan J."/>
            <person name="Lipzen A."/>
            <person name="Barry K."/>
            <person name="de Vries R.P."/>
            <person name="Grigoriev I.V."/>
            <person name="Idnurm A."/>
        </authorList>
    </citation>
    <scope>NUCLEOTIDE SEQUENCE [LARGE SCALE GENOMIC DNA]</scope>
    <source>
        <strain evidence="2 3">CBS 101075</strain>
    </source>
</reference>
<comment type="caution">
    <text evidence="2">The sequence shown here is derived from an EMBL/GenBank/DDBJ whole genome shotgun (WGS) entry which is preliminary data.</text>
</comment>
<dbReference type="GeneID" id="39595600"/>
<dbReference type="Proteomes" id="UP000283841">
    <property type="component" value="Unassembled WGS sequence"/>
</dbReference>
<dbReference type="AlphaFoldDB" id="A0A443HVS7"/>
<evidence type="ECO:0000259" key="1">
    <source>
        <dbReference type="Pfam" id="PF13391"/>
    </source>
</evidence>
<dbReference type="InterPro" id="IPR003615">
    <property type="entry name" value="HNH_nuc"/>
</dbReference>
<name>A0A443HVS7_BYSSP</name>
<organism evidence="2 3">
    <name type="scientific">Byssochlamys spectabilis</name>
    <name type="common">Paecilomyces variotii</name>
    <dbReference type="NCBI Taxonomy" id="264951"/>
    <lineage>
        <taxon>Eukaryota</taxon>
        <taxon>Fungi</taxon>
        <taxon>Dikarya</taxon>
        <taxon>Ascomycota</taxon>
        <taxon>Pezizomycotina</taxon>
        <taxon>Eurotiomycetes</taxon>
        <taxon>Eurotiomycetidae</taxon>
        <taxon>Eurotiales</taxon>
        <taxon>Thermoascaceae</taxon>
        <taxon>Paecilomyces</taxon>
    </lineage>
</organism>
<keyword evidence="3" id="KW-1185">Reference proteome</keyword>
<evidence type="ECO:0000313" key="2">
    <source>
        <dbReference type="EMBL" id="RWQ95939.1"/>
    </source>
</evidence>
<proteinExistence type="predicted"/>
<dbReference type="EMBL" id="RCNU01000004">
    <property type="protein sequence ID" value="RWQ95939.1"/>
    <property type="molecule type" value="Genomic_DNA"/>
</dbReference>
<dbReference type="VEuPathDB" id="FungiDB:C8Q69DRAFT_224105"/>
<dbReference type="STRING" id="264951.A0A443HVS7"/>
<dbReference type="Pfam" id="PF13391">
    <property type="entry name" value="HNH_2"/>
    <property type="match status" value="1"/>
</dbReference>